<name>A0ABS4UZF0_9ACTN</name>
<dbReference type="SUPFAM" id="SSF56219">
    <property type="entry name" value="DNase I-like"/>
    <property type="match status" value="1"/>
</dbReference>
<organism evidence="2 3">
    <name type="scientific">Kribbella aluminosa</name>
    <dbReference type="NCBI Taxonomy" id="416017"/>
    <lineage>
        <taxon>Bacteria</taxon>
        <taxon>Bacillati</taxon>
        <taxon>Actinomycetota</taxon>
        <taxon>Actinomycetes</taxon>
        <taxon>Propionibacteriales</taxon>
        <taxon>Kribbellaceae</taxon>
        <taxon>Kribbella</taxon>
    </lineage>
</organism>
<dbReference type="Gene3D" id="3.60.10.10">
    <property type="entry name" value="Endonuclease/exonuclease/phosphatase"/>
    <property type="match status" value="1"/>
</dbReference>
<dbReference type="GO" id="GO:0004519">
    <property type="term" value="F:endonuclease activity"/>
    <property type="evidence" value="ECO:0007669"/>
    <property type="project" value="UniProtKB-KW"/>
</dbReference>
<dbReference type="RefSeq" id="WP_209699448.1">
    <property type="nucleotide sequence ID" value="NZ_BAAAVU010000004.1"/>
</dbReference>
<sequence>MSLRVLSYNVHRYGDDHEALARVVRACAPHVAMLQEAPTWLGTRRTRQVMADSLGLRYVGWSSRNAILVAEGIELKELRRRRVWRPFFRRYPRPRMIATQLPGGTIGASLTVEGVDLALVVCHLGLQKRGRQHEIEQILTLCKSFGLPYLLAGDLNEVPDEPVWRRLAAEGLTDLGSDAGPTFNSSTPDRRIDAAQLSPQLTGRLLPIPAAPADLAAATDHLPLLIELKPGTPVR</sequence>
<dbReference type="EMBL" id="JAGINT010000002">
    <property type="protein sequence ID" value="MBP2357028.1"/>
    <property type="molecule type" value="Genomic_DNA"/>
</dbReference>
<dbReference type="Proteomes" id="UP000755585">
    <property type="component" value="Unassembled WGS sequence"/>
</dbReference>
<comment type="caution">
    <text evidence="2">The sequence shown here is derived from an EMBL/GenBank/DDBJ whole genome shotgun (WGS) entry which is preliminary data.</text>
</comment>
<dbReference type="InterPro" id="IPR005135">
    <property type="entry name" value="Endo/exonuclease/phosphatase"/>
</dbReference>
<accession>A0ABS4UZF0</accession>
<evidence type="ECO:0000313" key="3">
    <source>
        <dbReference type="Proteomes" id="UP000755585"/>
    </source>
</evidence>
<keyword evidence="2" id="KW-0255">Endonuclease</keyword>
<gene>
    <name evidence="2" type="ORF">JOF29_008138</name>
</gene>
<dbReference type="Pfam" id="PF03372">
    <property type="entry name" value="Exo_endo_phos"/>
    <property type="match status" value="1"/>
</dbReference>
<dbReference type="InterPro" id="IPR036691">
    <property type="entry name" value="Endo/exonu/phosph_ase_sf"/>
</dbReference>
<evidence type="ECO:0000259" key="1">
    <source>
        <dbReference type="Pfam" id="PF03372"/>
    </source>
</evidence>
<reference evidence="2 3" key="1">
    <citation type="submission" date="2021-03" db="EMBL/GenBank/DDBJ databases">
        <title>Sequencing the genomes of 1000 actinobacteria strains.</title>
        <authorList>
            <person name="Klenk H.-P."/>
        </authorList>
    </citation>
    <scope>NUCLEOTIDE SEQUENCE [LARGE SCALE GENOMIC DNA]</scope>
    <source>
        <strain evidence="2 3">DSM 18824</strain>
    </source>
</reference>
<proteinExistence type="predicted"/>
<keyword evidence="2" id="KW-0378">Hydrolase</keyword>
<feature type="domain" description="Endonuclease/exonuclease/phosphatase" evidence="1">
    <location>
        <begin position="6"/>
        <end position="193"/>
    </location>
</feature>
<dbReference type="GO" id="GO:0016787">
    <property type="term" value="F:hydrolase activity"/>
    <property type="evidence" value="ECO:0007669"/>
    <property type="project" value="UniProtKB-KW"/>
</dbReference>
<keyword evidence="2" id="KW-0540">Nuclease</keyword>
<protein>
    <submittedName>
        <fullName evidence="2">Endonuclease/exonuclease/phosphatase family metal-dependent hydrolase</fullName>
    </submittedName>
</protein>
<evidence type="ECO:0000313" key="2">
    <source>
        <dbReference type="EMBL" id="MBP2357028.1"/>
    </source>
</evidence>
<keyword evidence="3" id="KW-1185">Reference proteome</keyword>